<proteinExistence type="predicted"/>
<sequence>MVSPPVNKFLARGAQHARACASPARVISVPKLSLVGSSFTGNLAFVAVLSSAFIPLGMTARTLAEYDRGGAVMFHDTSAPVKLVLSKDQNRNFLLFIERGPVKIGDVVSVKVHASPLPNSEERTLRANSDLLMGRAAPEQPGTFQCRMPLPLAYAKCLPPFLVFSSVLTVNVNTLNTAGTNTTVQVVDCVGEHALLTLPSRSLSNLLGELNRVSMDAALFHALATPSTASRDFCWVDNPVVGGVVRETTFSTGLSFNQAYWWTDLISTPISALQAERFSRDWLALADVEGANFFYGKVPVDMPEEVVDLVAGNDAGGLVPVPVAALCPRNASDMMAREELVAAAAADDDAVCPAAAAAAAAAARLWADAAAHPSETGGGVATAAGAYSAAAAAAALSPAALAAAAAALTDVARVALLGDGALLTPLFGGAATGEEADVAAAAAAAADAPGGLRRAPGSPAGWALPPAVVPPVLVPLAVAAQDHWALAAGVRRARVELDAAWRLLAVGGRGRWRRPAAAHSPTASGGGGMDRRGGTAAATGAAAAGQTTAAEAAAADRQLRAGLALLRARLAPVVGGLDDALAVDVAAPAVARAAAALRIGGGGGGGGGDRRRRRHTPPAAVPAAVAAAAAAVAAGSWATGTGGARCRRRVAAVVAVALRLAATIRRVVGPHPEGAGWTEAFFVLRIGEPQRRASTA</sequence>
<evidence type="ECO:0000313" key="1">
    <source>
        <dbReference type="EMBL" id="KAK1860198.1"/>
    </source>
</evidence>
<protein>
    <submittedName>
        <fullName evidence="1">Uncharacterized protein</fullName>
    </submittedName>
</protein>
<gene>
    <name evidence="1" type="ORF">I4F81_002787</name>
</gene>
<keyword evidence="2" id="KW-1185">Reference proteome</keyword>
<accession>A0ACC3BQI6</accession>
<dbReference type="Proteomes" id="UP000798662">
    <property type="component" value="Chromosome 1"/>
</dbReference>
<name>A0ACC3BQI6_PYRYE</name>
<dbReference type="EMBL" id="CM020618">
    <property type="protein sequence ID" value="KAK1860198.1"/>
    <property type="molecule type" value="Genomic_DNA"/>
</dbReference>
<evidence type="ECO:0000313" key="2">
    <source>
        <dbReference type="Proteomes" id="UP000798662"/>
    </source>
</evidence>
<reference evidence="1" key="1">
    <citation type="submission" date="2019-11" db="EMBL/GenBank/DDBJ databases">
        <title>Nori genome reveals adaptations in red seaweeds to the harsh intertidal environment.</title>
        <authorList>
            <person name="Wang D."/>
            <person name="Mao Y."/>
        </authorList>
    </citation>
    <scope>NUCLEOTIDE SEQUENCE</scope>
    <source>
        <tissue evidence="1">Gametophyte</tissue>
    </source>
</reference>
<organism evidence="1 2">
    <name type="scientific">Pyropia yezoensis</name>
    <name type="common">Susabi-nori</name>
    <name type="synonym">Porphyra yezoensis</name>
    <dbReference type="NCBI Taxonomy" id="2788"/>
    <lineage>
        <taxon>Eukaryota</taxon>
        <taxon>Rhodophyta</taxon>
        <taxon>Bangiophyceae</taxon>
        <taxon>Bangiales</taxon>
        <taxon>Bangiaceae</taxon>
        <taxon>Pyropia</taxon>
    </lineage>
</organism>
<comment type="caution">
    <text evidence="1">The sequence shown here is derived from an EMBL/GenBank/DDBJ whole genome shotgun (WGS) entry which is preliminary data.</text>
</comment>